<dbReference type="FunFam" id="3.40.50.720:FF:000084">
    <property type="entry name" value="Short-chain dehydrogenase reductase"/>
    <property type="match status" value="1"/>
</dbReference>
<dbReference type="Pfam" id="PF13561">
    <property type="entry name" value="adh_short_C2"/>
    <property type="match status" value="1"/>
</dbReference>
<reference evidence="4" key="1">
    <citation type="submission" date="2016-10" db="EMBL/GenBank/DDBJ databases">
        <authorList>
            <person name="Varghese N."/>
            <person name="Submissions S."/>
        </authorList>
    </citation>
    <scope>NUCLEOTIDE SEQUENCE [LARGE SCALE GENOMIC DNA]</scope>
    <source>
        <strain evidence="4">DSM 44654</strain>
    </source>
</reference>
<dbReference type="PANTHER" id="PTHR43639:SF1">
    <property type="entry name" value="SHORT-CHAIN DEHYDROGENASE_REDUCTASE FAMILY PROTEIN"/>
    <property type="match status" value="1"/>
</dbReference>
<dbReference type="GO" id="GO:0016491">
    <property type="term" value="F:oxidoreductase activity"/>
    <property type="evidence" value="ECO:0007669"/>
    <property type="project" value="UniProtKB-KW"/>
</dbReference>
<dbReference type="PRINTS" id="PR00081">
    <property type="entry name" value="GDHRDH"/>
</dbReference>
<accession>A0A1H5QMW0</accession>
<proteinExistence type="inferred from homology"/>
<dbReference type="EMBL" id="FNUJ01000003">
    <property type="protein sequence ID" value="SEF26537.1"/>
    <property type="molecule type" value="Genomic_DNA"/>
</dbReference>
<evidence type="ECO:0000313" key="3">
    <source>
        <dbReference type="EMBL" id="SEF26537.1"/>
    </source>
</evidence>
<keyword evidence="4" id="KW-1185">Reference proteome</keyword>
<evidence type="ECO:0000256" key="2">
    <source>
        <dbReference type="ARBA" id="ARBA00023002"/>
    </source>
</evidence>
<dbReference type="Gene3D" id="3.40.50.720">
    <property type="entry name" value="NAD(P)-binding Rossmann-like Domain"/>
    <property type="match status" value="1"/>
</dbReference>
<evidence type="ECO:0000256" key="1">
    <source>
        <dbReference type="ARBA" id="ARBA00006484"/>
    </source>
</evidence>
<sequence>MSNLAGKAAVVTGGSRGIGAATTIRLADAGVRVAFTYLNSAEEAGKVVRQIESRGGRAVAIRADAADPAAQAAAIDSAAAEFGRLDILVNNAGILMGEELPKITLEQIDRILAVNVRAALIGAQAAAKYLRAGGRIINIGSIGARWFPQPMGTLYGMSKSALCGLTKGLARDLGEYGITVNLIEPGPIETDMLDADGADGPMDIPLLPLVALGRFGSPAEIASLVAHLSSEEAGFITGATITADGGLTL</sequence>
<keyword evidence="2" id="KW-0560">Oxidoreductase</keyword>
<protein>
    <submittedName>
        <fullName evidence="3">3-oxoacyl-[acyl-carrier protein] reductase</fullName>
    </submittedName>
</protein>
<organism evidence="3 4">
    <name type="scientific">Amycolatopsis pretoriensis</name>
    <dbReference type="NCBI Taxonomy" id="218821"/>
    <lineage>
        <taxon>Bacteria</taxon>
        <taxon>Bacillati</taxon>
        <taxon>Actinomycetota</taxon>
        <taxon>Actinomycetes</taxon>
        <taxon>Pseudonocardiales</taxon>
        <taxon>Pseudonocardiaceae</taxon>
        <taxon>Amycolatopsis</taxon>
    </lineage>
</organism>
<dbReference type="PANTHER" id="PTHR43639">
    <property type="entry name" value="OXIDOREDUCTASE, SHORT-CHAIN DEHYDROGENASE/REDUCTASE FAMILY (AFU_ORTHOLOGUE AFUA_5G02870)"/>
    <property type="match status" value="1"/>
</dbReference>
<evidence type="ECO:0000313" key="4">
    <source>
        <dbReference type="Proteomes" id="UP000198878"/>
    </source>
</evidence>
<dbReference type="Proteomes" id="UP000198878">
    <property type="component" value="Unassembled WGS sequence"/>
</dbReference>
<dbReference type="RefSeq" id="WP_086672721.1">
    <property type="nucleotide sequence ID" value="NZ_FNUJ01000003.1"/>
</dbReference>
<dbReference type="OrthoDB" id="154414at2"/>
<comment type="similarity">
    <text evidence="1">Belongs to the short-chain dehydrogenases/reductases (SDR) family.</text>
</comment>
<dbReference type="STRING" id="218821.SAMN05421837_103381"/>
<dbReference type="InterPro" id="IPR020904">
    <property type="entry name" value="Sc_DH/Rdtase_CS"/>
</dbReference>
<dbReference type="AlphaFoldDB" id="A0A1H5QMW0"/>
<gene>
    <name evidence="3" type="ORF">SAMN05421837_103381</name>
</gene>
<dbReference type="InterPro" id="IPR002347">
    <property type="entry name" value="SDR_fam"/>
</dbReference>
<dbReference type="SUPFAM" id="SSF51735">
    <property type="entry name" value="NAD(P)-binding Rossmann-fold domains"/>
    <property type="match status" value="1"/>
</dbReference>
<name>A0A1H5QMW0_9PSEU</name>
<dbReference type="PRINTS" id="PR00080">
    <property type="entry name" value="SDRFAMILY"/>
</dbReference>
<dbReference type="PROSITE" id="PS00061">
    <property type="entry name" value="ADH_SHORT"/>
    <property type="match status" value="1"/>
</dbReference>
<dbReference type="InterPro" id="IPR036291">
    <property type="entry name" value="NAD(P)-bd_dom_sf"/>
</dbReference>